<dbReference type="SUPFAM" id="SSF51735">
    <property type="entry name" value="NAD(P)-binding Rossmann-fold domains"/>
    <property type="match status" value="1"/>
</dbReference>
<comment type="pathway">
    <text evidence="1">Nucleotide-sugar biosynthesis; GDP-L-fucose biosynthesis via de novo pathway; GDP-L-fucose from GDP-alpha-D-mannose: step 2/2.</text>
</comment>
<organism evidence="10 11">
    <name type="scientific">Raphidocelis subcapitata</name>
    <dbReference type="NCBI Taxonomy" id="307507"/>
    <lineage>
        <taxon>Eukaryota</taxon>
        <taxon>Viridiplantae</taxon>
        <taxon>Chlorophyta</taxon>
        <taxon>core chlorophytes</taxon>
        <taxon>Chlorophyceae</taxon>
        <taxon>CS clade</taxon>
        <taxon>Sphaeropleales</taxon>
        <taxon>Selenastraceae</taxon>
        <taxon>Raphidocelis</taxon>
    </lineage>
</organism>
<comment type="similarity">
    <text evidence="2">Belongs to the NAD(P)-dependent epimerase/dehydratase family. Fucose synthase subfamily.</text>
</comment>
<keyword evidence="5" id="KW-0560">Oxidoreductase</keyword>
<keyword evidence="6" id="KW-0413">Isomerase</keyword>
<dbReference type="OrthoDB" id="202470at2759"/>
<comment type="caution">
    <text evidence="10">The sequence shown here is derived from an EMBL/GenBank/DDBJ whole genome shotgun (WGS) entry which is preliminary data.</text>
</comment>
<dbReference type="InterPro" id="IPR028614">
    <property type="entry name" value="GDP_fucose/colitose_synth"/>
</dbReference>
<evidence type="ECO:0000256" key="2">
    <source>
        <dbReference type="ARBA" id="ARBA00005959"/>
    </source>
</evidence>
<dbReference type="PANTHER" id="PTHR43238">
    <property type="entry name" value="GDP-L-FUCOSE SYNTHASE"/>
    <property type="match status" value="1"/>
</dbReference>
<dbReference type="GO" id="GO:0016853">
    <property type="term" value="F:isomerase activity"/>
    <property type="evidence" value="ECO:0007669"/>
    <property type="project" value="UniProtKB-KW"/>
</dbReference>
<evidence type="ECO:0000256" key="3">
    <source>
        <dbReference type="ARBA" id="ARBA00012371"/>
    </source>
</evidence>
<keyword evidence="4" id="KW-0521">NADP</keyword>
<name>A0A2V0NX23_9CHLO</name>
<accession>A0A2V0NX23</accession>
<protein>
    <recommendedName>
        <fullName evidence="3">GDP-L-fucose synthase</fullName>
        <ecNumber evidence="3">1.1.1.271</ecNumber>
    </recommendedName>
</protein>
<dbReference type="GO" id="GO:0050577">
    <property type="term" value="F:GDP-L-fucose synthase activity"/>
    <property type="evidence" value="ECO:0007669"/>
    <property type="project" value="UniProtKB-EC"/>
</dbReference>
<dbReference type="STRING" id="307507.A0A2V0NX23"/>
<evidence type="ECO:0000256" key="1">
    <source>
        <dbReference type="ARBA" id="ARBA00004883"/>
    </source>
</evidence>
<dbReference type="Pfam" id="PF01370">
    <property type="entry name" value="Epimerase"/>
    <property type="match status" value="1"/>
</dbReference>
<dbReference type="UniPathway" id="UPA00128">
    <property type="reaction ID" value="UER00191"/>
</dbReference>
<evidence type="ECO:0000256" key="7">
    <source>
        <dbReference type="ARBA" id="ARBA00023268"/>
    </source>
</evidence>
<evidence type="ECO:0000256" key="6">
    <source>
        <dbReference type="ARBA" id="ARBA00023235"/>
    </source>
</evidence>
<feature type="domain" description="NAD-dependent epimerase/dehydratase" evidence="9">
    <location>
        <begin position="10"/>
        <end position="241"/>
    </location>
</feature>
<dbReference type="EC" id="1.1.1.271" evidence="3"/>
<dbReference type="FunFam" id="3.40.50.720:FF:000101">
    <property type="entry name" value="GDP-L-fucose synthase"/>
    <property type="match status" value="1"/>
</dbReference>
<dbReference type="HAMAP" id="MF_00956">
    <property type="entry name" value="GDP_fucose_synth"/>
    <property type="match status" value="1"/>
</dbReference>
<keyword evidence="11" id="KW-1185">Reference proteome</keyword>
<evidence type="ECO:0000256" key="8">
    <source>
        <dbReference type="ARBA" id="ARBA00051935"/>
    </source>
</evidence>
<comment type="catalytic activity">
    <reaction evidence="8">
        <text>GDP-beta-L-fucose + NADP(+) = GDP-4-dehydro-alpha-D-rhamnose + NADPH + H(+)</text>
        <dbReference type="Rhea" id="RHEA:18885"/>
        <dbReference type="ChEBI" id="CHEBI:15378"/>
        <dbReference type="ChEBI" id="CHEBI:57273"/>
        <dbReference type="ChEBI" id="CHEBI:57783"/>
        <dbReference type="ChEBI" id="CHEBI:57964"/>
        <dbReference type="ChEBI" id="CHEBI:58349"/>
        <dbReference type="EC" id="1.1.1.271"/>
    </reaction>
</comment>
<dbReference type="InterPro" id="IPR036291">
    <property type="entry name" value="NAD(P)-bd_dom_sf"/>
</dbReference>
<evidence type="ECO:0000313" key="10">
    <source>
        <dbReference type="EMBL" id="GBF92176.1"/>
    </source>
</evidence>
<proteinExistence type="inferred from homology"/>
<dbReference type="EMBL" id="BDRX01000030">
    <property type="protein sequence ID" value="GBF92176.1"/>
    <property type="molecule type" value="Genomic_DNA"/>
</dbReference>
<dbReference type="CDD" id="cd05239">
    <property type="entry name" value="GDP_FS_SDR_e"/>
    <property type="match status" value="1"/>
</dbReference>
<evidence type="ECO:0000256" key="5">
    <source>
        <dbReference type="ARBA" id="ARBA00023002"/>
    </source>
</evidence>
<dbReference type="PANTHER" id="PTHR43238:SF1">
    <property type="entry name" value="GDP-L-FUCOSE SYNTHASE"/>
    <property type="match status" value="1"/>
</dbReference>
<reference evidence="10 11" key="1">
    <citation type="journal article" date="2018" name="Sci. Rep.">
        <title>Raphidocelis subcapitata (=Pseudokirchneriella subcapitata) provides an insight into genome evolution and environmental adaptations in the Sphaeropleales.</title>
        <authorList>
            <person name="Suzuki S."/>
            <person name="Yamaguchi H."/>
            <person name="Nakajima N."/>
            <person name="Kawachi M."/>
        </authorList>
    </citation>
    <scope>NUCLEOTIDE SEQUENCE [LARGE SCALE GENOMIC DNA]</scope>
    <source>
        <strain evidence="10 11">NIES-35</strain>
    </source>
</reference>
<evidence type="ECO:0000313" key="11">
    <source>
        <dbReference type="Proteomes" id="UP000247498"/>
    </source>
</evidence>
<dbReference type="Gene3D" id="3.90.25.10">
    <property type="entry name" value="UDP-galactose 4-epimerase, domain 1"/>
    <property type="match status" value="1"/>
</dbReference>
<dbReference type="GO" id="GO:0042351">
    <property type="term" value="P:'de novo' GDP-L-fucose biosynthetic process"/>
    <property type="evidence" value="ECO:0007669"/>
    <property type="project" value="UniProtKB-UniPathway"/>
</dbReference>
<dbReference type="FunCoup" id="A0A2V0NX23">
    <property type="interactions" value="1715"/>
</dbReference>
<dbReference type="Proteomes" id="UP000247498">
    <property type="component" value="Unassembled WGS sequence"/>
</dbReference>
<evidence type="ECO:0000256" key="4">
    <source>
        <dbReference type="ARBA" id="ARBA00022857"/>
    </source>
</evidence>
<keyword evidence="7" id="KW-0511">Multifunctional enzyme</keyword>
<dbReference type="InParanoid" id="A0A2V0NX23"/>
<evidence type="ECO:0000259" key="9">
    <source>
        <dbReference type="Pfam" id="PF01370"/>
    </source>
</evidence>
<gene>
    <name evidence="10" type="ORF">Rsub_05258</name>
</gene>
<dbReference type="AlphaFoldDB" id="A0A2V0NX23"/>
<dbReference type="InterPro" id="IPR001509">
    <property type="entry name" value="Epimerase_deHydtase"/>
</dbReference>
<dbReference type="Gene3D" id="3.40.50.720">
    <property type="entry name" value="NAD(P)-binding Rossmann-like Domain"/>
    <property type="match status" value="1"/>
</dbReference>
<sequence>MAPVPRDAKVYVAGHQGLVGGAIWRALQGAGFTNLVGRSREELDLTDEAAVDAFYARERPDYVYVAAAKVGGILANDTYPADFLLDNLRIQTAVITGAHRAGVRKLLFLGSSCIYPKHAPQPMTEDCLLTGPLEPTNEWYAVAKIAGIKTCQALRRQHGFDAIAVMPTNLYGPGDNFHPTNSHVLPALIRRFVEAKESGAKEVTCWGTGRVYREFLHVDDLAAACVHLMDVYSDAGIVNIGTGTDVTIRELTEMVQAAVGWEGRIVWDSSKPDGTPRKLLDVSKLTALGWKAQVPLERGVAETVAWYLKNQGSSELRL</sequence>